<keyword evidence="1" id="KW-0805">Transcription regulation</keyword>
<feature type="DNA-binding region" description="H-T-H motif" evidence="4">
    <location>
        <begin position="39"/>
        <end position="58"/>
    </location>
</feature>
<keyword evidence="3" id="KW-0804">Transcription</keyword>
<dbReference type="EMBL" id="CP078145">
    <property type="protein sequence ID" value="QXN93214.1"/>
    <property type="molecule type" value="Genomic_DNA"/>
</dbReference>
<dbReference type="PROSITE" id="PS50977">
    <property type="entry name" value="HTH_TETR_2"/>
    <property type="match status" value="1"/>
</dbReference>
<evidence type="ECO:0000256" key="2">
    <source>
        <dbReference type="ARBA" id="ARBA00023125"/>
    </source>
</evidence>
<evidence type="ECO:0000256" key="4">
    <source>
        <dbReference type="PROSITE-ProRule" id="PRU00335"/>
    </source>
</evidence>
<organism evidence="6 7">
    <name type="scientific">Nocardia iowensis</name>
    <dbReference type="NCBI Taxonomy" id="204891"/>
    <lineage>
        <taxon>Bacteria</taxon>
        <taxon>Bacillati</taxon>
        <taxon>Actinomycetota</taxon>
        <taxon>Actinomycetes</taxon>
        <taxon>Mycobacteriales</taxon>
        <taxon>Nocardiaceae</taxon>
        <taxon>Nocardia</taxon>
    </lineage>
</organism>
<dbReference type="RefSeq" id="WP_218475063.1">
    <property type="nucleotide sequence ID" value="NZ_BAABJN010000001.1"/>
</dbReference>
<keyword evidence="7" id="KW-1185">Reference proteome</keyword>
<dbReference type="PANTHER" id="PTHR30055:SF234">
    <property type="entry name" value="HTH-TYPE TRANSCRIPTIONAL REGULATOR BETI"/>
    <property type="match status" value="1"/>
</dbReference>
<accession>A0ABX8RWI6</accession>
<name>A0ABX8RWI6_NOCIO</name>
<evidence type="ECO:0000313" key="6">
    <source>
        <dbReference type="EMBL" id="QXN93214.1"/>
    </source>
</evidence>
<dbReference type="PANTHER" id="PTHR30055">
    <property type="entry name" value="HTH-TYPE TRANSCRIPTIONAL REGULATOR RUTR"/>
    <property type="match status" value="1"/>
</dbReference>
<dbReference type="Proteomes" id="UP000694257">
    <property type="component" value="Chromosome"/>
</dbReference>
<gene>
    <name evidence="6" type="ORF">KV110_08990</name>
</gene>
<dbReference type="InterPro" id="IPR001647">
    <property type="entry name" value="HTH_TetR"/>
</dbReference>
<feature type="domain" description="HTH tetR-type" evidence="5">
    <location>
        <begin position="16"/>
        <end position="76"/>
    </location>
</feature>
<dbReference type="InterPro" id="IPR050109">
    <property type="entry name" value="HTH-type_TetR-like_transc_reg"/>
</dbReference>
<sequence>MADMRRSSARKGRGEVPKREEILNVAEAHLTRLGYRGVSLHAIATEVGLSKPSLYHHFPDGKEELFVAILNRSLTEARTALESVISAQESPTEQLHVAVHWLMHEPARGRGIELMHDVTRFVDAKYHATVAEAYLNAHYRPIHKVVAAGVESGAFRAVDPVFVTWSILGLIGGLMEVNLLSPTTPAPRIDGGESQLAEEALDLLLHGIAT</sequence>
<protein>
    <submittedName>
        <fullName evidence="6">TetR/AcrR family transcriptional regulator</fullName>
    </submittedName>
</protein>
<keyword evidence="2 4" id="KW-0238">DNA-binding</keyword>
<proteinExistence type="predicted"/>
<dbReference type="Pfam" id="PF00440">
    <property type="entry name" value="TetR_N"/>
    <property type="match status" value="1"/>
</dbReference>
<evidence type="ECO:0000313" key="7">
    <source>
        <dbReference type="Proteomes" id="UP000694257"/>
    </source>
</evidence>
<reference evidence="6 7" key="1">
    <citation type="submission" date="2021-07" db="EMBL/GenBank/DDBJ databases">
        <title>Whole Genome Sequence of Nocardia Iowensis.</title>
        <authorList>
            <person name="Lamm A."/>
            <person name="Collins-Fairclough A.M."/>
            <person name="Bunk B."/>
            <person name="Sproer C."/>
        </authorList>
    </citation>
    <scope>NUCLEOTIDE SEQUENCE [LARGE SCALE GENOMIC DNA]</scope>
    <source>
        <strain evidence="6 7">NRRL 5646</strain>
    </source>
</reference>
<evidence type="ECO:0000256" key="3">
    <source>
        <dbReference type="ARBA" id="ARBA00023163"/>
    </source>
</evidence>
<evidence type="ECO:0000259" key="5">
    <source>
        <dbReference type="PROSITE" id="PS50977"/>
    </source>
</evidence>
<evidence type="ECO:0000256" key="1">
    <source>
        <dbReference type="ARBA" id="ARBA00023015"/>
    </source>
</evidence>